<sequence>MILQASASNWTHHCGLISFNPSLSLLPLWSSIDGRILATTVTHNSNLFEPLTIYVIYAPATSTARLNFLCESNQLLQFHQAPEGRCILMGDFNHNIHKSIRSDRAVEWQYWIHRIWHDPIHSDQEYRNMPTFRNISTIDFLLVTTDLKYNVSRPDVKYVPHCDHSAVSINLFFGTQRSGPGIWRCNPYLVQDLSFRKELKSFCDAASRYIPDLDAPSQWDHFKIALKGFIQAFSHKLHAKHRRKEDYLQRQGRKLLRHQQFEHAADALSHAEAQLDQMADFSASTLALRSGLRWREHGERSNSYFYKTIKTRTQKQTIHELLSSEGYLVRSPNQLNNCAKQFYEQLYSPDPIDYEALEELLTQIPP</sequence>
<accession>A0A9P6Y6G5</accession>
<gene>
    <name evidence="1" type="ORF">G6F51_008402</name>
</gene>
<protein>
    <recommendedName>
        <fullName evidence="3">Endonuclease/exonuclease/phosphatase domain-containing protein</fullName>
    </recommendedName>
</protein>
<name>A0A9P6Y6G5_RHIOR</name>
<dbReference type="AlphaFoldDB" id="A0A9P6Y6G5"/>
<evidence type="ECO:0000313" key="2">
    <source>
        <dbReference type="Proteomes" id="UP000717996"/>
    </source>
</evidence>
<dbReference type="Gene3D" id="3.60.10.10">
    <property type="entry name" value="Endonuclease/exonuclease/phosphatase"/>
    <property type="match status" value="1"/>
</dbReference>
<dbReference type="EMBL" id="JAANIT010001373">
    <property type="protein sequence ID" value="KAG1540641.1"/>
    <property type="molecule type" value="Genomic_DNA"/>
</dbReference>
<comment type="caution">
    <text evidence="1">The sequence shown here is derived from an EMBL/GenBank/DDBJ whole genome shotgun (WGS) entry which is preliminary data.</text>
</comment>
<proteinExistence type="predicted"/>
<dbReference type="Proteomes" id="UP000717996">
    <property type="component" value="Unassembled WGS sequence"/>
</dbReference>
<organism evidence="1 2">
    <name type="scientific">Rhizopus oryzae</name>
    <name type="common">Mucormycosis agent</name>
    <name type="synonym">Rhizopus arrhizus var. delemar</name>
    <dbReference type="NCBI Taxonomy" id="64495"/>
    <lineage>
        <taxon>Eukaryota</taxon>
        <taxon>Fungi</taxon>
        <taxon>Fungi incertae sedis</taxon>
        <taxon>Mucoromycota</taxon>
        <taxon>Mucoromycotina</taxon>
        <taxon>Mucoromycetes</taxon>
        <taxon>Mucorales</taxon>
        <taxon>Mucorineae</taxon>
        <taxon>Rhizopodaceae</taxon>
        <taxon>Rhizopus</taxon>
    </lineage>
</organism>
<reference evidence="1" key="1">
    <citation type="journal article" date="2020" name="Microb. Genom.">
        <title>Genetic diversity of clinical and environmental Mucorales isolates obtained from an investigation of mucormycosis cases among solid organ transplant recipients.</title>
        <authorList>
            <person name="Nguyen M.H."/>
            <person name="Kaul D."/>
            <person name="Muto C."/>
            <person name="Cheng S.J."/>
            <person name="Richter R.A."/>
            <person name="Bruno V.M."/>
            <person name="Liu G."/>
            <person name="Beyhan S."/>
            <person name="Sundermann A.J."/>
            <person name="Mounaud S."/>
            <person name="Pasculle A.W."/>
            <person name="Nierman W.C."/>
            <person name="Driscoll E."/>
            <person name="Cumbie R."/>
            <person name="Clancy C.J."/>
            <person name="Dupont C.L."/>
        </authorList>
    </citation>
    <scope>NUCLEOTIDE SEQUENCE</scope>
    <source>
        <strain evidence="1">GL16</strain>
    </source>
</reference>
<evidence type="ECO:0008006" key="3">
    <source>
        <dbReference type="Google" id="ProtNLM"/>
    </source>
</evidence>
<dbReference type="SUPFAM" id="SSF56219">
    <property type="entry name" value="DNase I-like"/>
    <property type="match status" value="1"/>
</dbReference>
<dbReference type="InterPro" id="IPR036691">
    <property type="entry name" value="Endo/exonu/phosph_ase_sf"/>
</dbReference>
<dbReference type="OrthoDB" id="2215783at2759"/>
<evidence type="ECO:0000313" key="1">
    <source>
        <dbReference type="EMBL" id="KAG1540641.1"/>
    </source>
</evidence>